<keyword evidence="7" id="KW-1185">Reference proteome</keyword>
<proteinExistence type="predicted"/>
<dbReference type="EMBL" id="MTKT01000790">
    <property type="protein sequence ID" value="OWM88695.1"/>
    <property type="molecule type" value="Genomic_DNA"/>
</dbReference>
<dbReference type="RefSeq" id="XP_031403962.1">
    <property type="nucleotide sequence ID" value="XM_031548102.1"/>
</dbReference>
<accession>A0A218XU60</accession>
<keyword evidence="2" id="KW-0805">Transcription regulation</keyword>
<reference evidence="6" key="1">
    <citation type="journal article" date="2017" name="Plant J.">
        <title>The pomegranate (Punica granatum L.) genome and the genomics of punicalagin biosynthesis.</title>
        <authorList>
            <person name="Qin G."/>
            <person name="Xu C."/>
            <person name="Ming R."/>
            <person name="Tang H."/>
            <person name="Guyot R."/>
            <person name="Kramer E.M."/>
            <person name="Hu Y."/>
            <person name="Yi X."/>
            <person name="Qi Y."/>
            <person name="Xu X."/>
            <person name="Gao Z."/>
            <person name="Pan H."/>
            <person name="Jian J."/>
            <person name="Tian Y."/>
            <person name="Yue Z."/>
            <person name="Xu Y."/>
        </authorList>
    </citation>
    <scope>NUCLEOTIDE SEQUENCE [LARGE SCALE GENOMIC DNA]</scope>
    <source>
        <strain evidence="6">cv. Dabenzi</strain>
    </source>
</reference>
<evidence type="ECO:0000256" key="4">
    <source>
        <dbReference type="SAM" id="MobiDB-lite"/>
    </source>
</evidence>
<evidence type="ECO:0000256" key="2">
    <source>
        <dbReference type="ARBA" id="ARBA00023015"/>
    </source>
</evidence>
<dbReference type="Proteomes" id="UP000515151">
    <property type="component" value="Chromosome 7"/>
</dbReference>
<reference evidence="7" key="3">
    <citation type="journal article" date="2020" name="Plant Biotechnol. J.">
        <title>The pomegranate (Punica granatum L.) draft genome dissects genetic divergence between soft- and hard-seeded cultivars.</title>
        <authorList>
            <person name="Luo X."/>
            <person name="Li H."/>
            <person name="Wu Z."/>
            <person name="Yao W."/>
            <person name="Zhao P."/>
            <person name="Cao D."/>
            <person name="Yu H."/>
            <person name="Li K."/>
            <person name="Poudel K."/>
            <person name="Zhao D."/>
            <person name="Zhang F."/>
            <person name="Xia X."/>
            <person name="Chen L."/>
            <person name="Wang Q."/>
            <person name="Jing D."/>
            <person name="Cao S."/>
        </authorList>
    </citation>
    <scope>NUCLEOTIDE SEQUENCE [LARGE SCALE GENOMIC DNA]</scope>
</reference>
<evidence type="ECO:0000313" key="5">
    <source>
        <dbReference type="EMBL" id="OWM88695.1"/>
    </source>
</evidence>
<reference evidence="8" key="4">
    <citation type="submission" date="2025-04" db="UniProtKB">
        <authorList>
            <consortium name="RefSeq"/>
        </authorList>
    </citation>
    <scope>IDENTIFICATION</scope>
    <source>
        <tissue evidence="8">Leaf</tissue>
    </source>
</reference>
<evidence type="ECO:0000313" key="6">
    <source>
        <dbReference type="Proteomes" id="UP000197138"/>
    </source>
</evidence>
<evidence type="ECO:0000256" key="3">
    <source>
        <dbReference type="ARBA" id="ARBA00023163"/>
    </source>
</evidence>
<dbReference type="GeneID" id="116213237"/>
<dbReference type="OrthoDB" id="1917522at2759"/>
<feature type="region of interest" description="Disordered" evidence="4">
    <location>
        <begin position="323"/>
        <end position="351"/>
    </location>
</feature>
<feature type="region of interest" description="Disordered" evidence="4">
    <location>
        <begin position="1"/>
        <end position="62"/>
    </location>
</feature>
<keyword evidence="3" id="KW-0804">Transcription</keyword>
<organism evidence="5 6">
    <name type="scientific">Punica granatum</name>
    <name type="common">Pomegranate</name>
    <dbReference type="NCBI Taxonomy" id="22663"/>
    <lineage>
        <taxon>Eukaryota</taxon>
        <taxon>Viridiplantae</taxon>
        <taxon>Streptophyta</taxon>
        <taxon>Embryophyta</taxon>
        <taxon>Tracheophyta</taxon>
        <taxon>Spermatophyta</taxon>
        <taxon>Magnoliopsida</taxon>
        <taxon>eudicotyledons</taxon>
        <taxon>Gunneridae</taxon>
        <taxon>Pentapetalae</taxon>
        <taxon>rosids</taxon>
        <taxon>malvids</taxon>
        <taxon>Myrtales</taxon>
        <taxon>Lythraceae</taxon>
        <taxon>Punica</taxon>
    </lineage>
</organism>
<name>A0A218XU60_PUNGR</name>
<evidence type="ECO:0000256" key="1">
    <source>
        <dbReference type="ARBA" id="ARBA00022491"/>
    </source>
</evidence>
<evidence type="ECO:0000313" key="8">
    <source>
        <dbReference type="RefSeq" id="XP_031403962.1"/>
    </source>
</evidence>
<dbReference type="InterPro" id="IPR040356">
    <property type="entry name" value="SPEAR"/>
</dbReference>
<keyword evidence="1" id="KW-0678">Repressor</keyword>
<dbReference type="Proteomes" id="UP000197138">
    <property type="component" value="Unassembled WGS sequence"/>
</dbReference>
<sequence>MAAPFLLVPTCSSADQEMARNTAPPASEAQIGRPGSAPKPAGRGKRATKPPAQKRPPQRGLGVAQLERLRQQEQWKRMGEMPQHLRSDEFQFQALLDQPPTAAPLAGPPVQYMYPRGYMHPGQLLGVGRGLIGQRIGDFPYGLDRSVGSSYMAETGGSAVVLEPLKELSSMPKQCNPDHCDICRKKRSIVNPRNIVVFDHGVGDHVNNSEQAMMKGRDFLTLNLGNSFGFGGNSLGGRQTTDQDVEVKGVGRKLGNNIAVGAAGAGSSLLMEYEFFPGKSNSGRSAFPQKPCFPTEELHHHQYHHHHHHHHQEAASASAGFAVMKRSGGGDSGERSKDPANSIDLSLKLSY</sequence>
<gene>
    <name evidence="8" type="primary">LOC116213237</name>
    <name evidence="5" type="ORF">CDL15_Pgr002462</name>
</gene>
<evidence type="ECO:0000313" key="7">
    <source>
        <dbReference type="Proteomes" id="UP000515151"/>
    </source>
</evidence>
<dbReference type="GO" id="GO:0003700">
    <property type="term" value="F:DNA-binding transcription factor activity"/>
    <property type="evidence" value="ECO:0007669"/>
    <property type="project" value="InterPro"/>
</dbReference>
<dbReference type="AlphaFoldDB" id="A0A218XU60"/>
<reference evidence="5" key="2">
    <citation type="submission" date="2017-06" db="EMBL/GenBank/DDBJ databases">
        <title>The pomegranate genome and the genomics of punicalagin biosynthesis.</title>
        <authorList>
            <person name="Xu C."/>
        </authorList>
    </citation>
    <scope>NUCLEOTIDE SEQUENCE [LARGE SCALE GENOMIC DNA]</scope>
    <source>
        <tissue evidence="5">Fresh leaf</tissue>
    </source>
</reference>
<protein>
    <submittedName>
        <fullName evidence="8">Uncharacterized protein LOC116213237 isoform X1</fullName>
    </submittedName>
</protein>
<dbReference type="PANTHER" id="PTHR33388:SF2">
    <property type="entry name" value="PROTEIN SPOROCYTELESS"/>
    <property type="match status" value="1"/>
</dbReference>
<dbReference type="PANTHER" id="PTHR33388">
    <property type="entry name" value="OS01G0212500 PROTEIN"/>
    <property type="match status" value="1"/>
</dbReference>